<dbReference type="Proteomes" id="UP001595615">
    <property type="component" value="Unassembled WGS sequence"/>
</dbReference>
<comment type="caution">
    <text evidence="1">The sequence shown here is derived from an EMBL/GenBank/DDBJ whole genome shotgun (WGS) entry which is preliminary data.</text>
</comment>
<dbReference type="Pfam" id="PF00494">
    <property type="entry name" value="SQS_PSY"/>
    <property type="match status" value="1"/>
</dbReference>
<sequence>MTDTADPVFALVRERDLDRYLASLYAPPAARTGLLALHALDLEMAEVARTTTEPMLGQIRLAWWREQLEGLDAGKRPAQPVLAAVADHILPAGISGASLEPLEDAYLALLEGDLAAYAVSRSRLFEAAATLLGGDTANAKRLGEGWALVEAARRGSDVDATLLNRAADLLAPAATARPLIGLAALARRDLAALRAGRRPGHRGSPGRQARLLWSIISGR</sequence>
<gene>
    <name evidence="1" type="ORF">ACFOMD_16520</name>
</gene>
<evidence type="ECO:0000313" key="1">
    <source>
        <dbReference type="EMBL" id="MFC3714177.1"/>
    </source>
</evidence>
<dbReference type="InterPro" id="IPR008949">
    <property type="entry name" value="Isoprenoid_synthase_dom_sf"/>
</dbReference>
<name>A0ABV7XDF4_9SPHN</name>
<protein>
    <submittedName>
        <fullName evidence="1">Squalene/phytoene synthase family protein</fullName>
    </submittedName>
</protein>
<dbReference type="RefSeq" id="WP_380863361.1">
    <property type="nucleotide sequence ID" value="NZ_JBHRXV010000011.1"/>
</dbReference>
<accession>A0ABV7XDF4</accession>
<organism evidence="1 2">
    <name type="scientific">Sphingoaurantiacus capsulatus</name>
    <dbReference type="NCBI Taxonomy" id="1771310"/>
    <lineage>
        <taxon>Bacteria</taxon>
        <taxon>Pseudomonadati</taxon>
        <taxon>Pseudomonadota</taxon>
        <taxon>Alphaproteobacteria</taxon>
        <taxon>Sphingomonadales</taxon>
        <taxon>Sphingosinicellaceae</taxon>
        <taxon>Sphingoaurantiacus</taxon>
    </lineage>
</organism>
<proteinExistence type="predicted"/>
<evidence type="ECO:0000313" key="2">
    <source>
        <dbReference type="Proteomes" id="UP001595615"/>
    </source>
</evidence>
<keyword evidence="2" id="KW-1185">Reference proteome</keyword>
<reference evidence="2" key="1">
    <citation type="journal article" date="2019" name="Int. J. Syst. Evol. Microbiol.">
        <title>The Global Catalogue of Microorganisms (GCM) 10K type strain sequencing project: providing services to taxonomists for standard genome sequencing and annotation.</title>
        <authorList>
            <consortium name="The Broad Institute Genomics Platform"/>
            <consortium name="The Broad Institute Genome Sequencing Center for Infectious Disease"/>
            <person name="Wu L."/>
            <person name="Ma J."/>
        </authorList>
    </citation>
    <scope>NUCLEOTIDE SEQUENCE [LARGE SCALE GENOMIC DNA]</scope>
    <source>
        <strain evidence="2">KCTC 42644</strain>
    </source>
</reference>
<dbReference type="Gene3D" id="1.10.600.10">
    <property type="entry name" value="Farnesyl Diphosphate Synthase"/>
    <property type="match status" value="1"/>
</dbReference>
<dbReference type="SUPFAM" id="SSF48576">
    <property type="entry name" value="Terpenoid synthases"/>
    <property type="match status" value="1"/>
</dbReference>
<dbReference type="EMBL" id="JBHRXV010000011">
    <property type="protein sequence ID" value="MFC3714177.1"/>
    <property type="molecule type" value="Genomic_DNA"/>
</dbReference>
<dbReference type="InterPro" id="IPR002060">
    <property type="entry name" value="Squ/phyt_synthse"/>
</dbReference>